<evidence type="ECO:0000256" key="10">
    <source>
        <dbReference type="ARBA" id="ARBA00032468"/>
    </source>
</evidence>
<dbReference type="Proteomes" id="UP001314169">
    <property type="component" value="Chromosome 5"/>
</dbReference>
<keyword evidence="14" id="KW-1185">Reference proteome</keyword>
<evidence type="ECO:0000256" key="2">
    <source>
        <dbReference type="ARBA" id="ARBA00008547"/>
    </source>
</evidence>
<evidence type="ECO:0000256" key="3">
    <source>
        <dbReference type="ARBA" id="ARBA00019466"/>
    </source>
</evidence>
<protein>
    <recommendedName>
        <fullName evidence="3">Interleukin-3</fullName>
    </recommendedName>
    <alternativeName>
        <fullName evidence="9">Hematopoietic growth factor</fullName>
    </alternativeName>
    <alternativeName>
        <fullName evidence="8">Mast cell growth factor</fullName>
    </alternativeName>
    <alternativeName>
        <fullName evidence="11">Multipotential colony-stimulating factor</fullName>
    </alternativeName>
    <alternativeName>
        <fullName evidence="10">P-cell-stimulating factor</fullName>
    </alternativeName>
</protein>
<organism evidence="13 14">
    <name type="scientific">Pipistrellus nathusii</name>
    <name type="common">Nathusius' pipistrelle</name>
    <dbReference type="NCBI Taxonomy" id="59473"/>
    <lineage>
        <taxon>Eukaryota</taxon>
        <taxon>Metazoa</taxon>
        <taxon>Chordata</taxon>
        <taxon>Craniata</taxon>
        <taxon>Vertebrata</taxon>
        <taxon>Euteleostomi</taxon>
        <taxon>Mammalia</taxon>
        <taxon>Eutheria</taxon>
        <taxon>Laurasiatheria</taxon>
        <taxon>Chiroptera</taxon>
        <taxon>Yangochiroptera</taxon>
        <taxon>Vespertilionidae</taxon>
        <taxon>Pipistrellus</taxon>
    </lineage>
</organism>
<dbReference type="PANTHER" id="PTHR48489">
    <property type="entry name" value="INTERLEUKIN-3"/>
    <property type="match status" value="1"/>
</dbReference>
<dbReference type="Pfam" id="PF02059">
    <property type="entry name" value="IL3"/>
    <property type="match status" value="1"/>
</dbReference>
<feature type="signal peptide" evidence="12">
    <location>
        <begin position="1"/>
        <end position="23"/>
    </location>
</feature>
<accession>A0ABP0A6A0</accession>
<evidence type="ECO:0000313" key="14">
    <source>
        <dbReference type="Proteomes" id="UP001314169"/>
    </source>
</evidence>
<proteinExistence type="inferred from homology"/>
<dbReference type="PANTHER" id="PTHR48489:SF1">
    <property type="entry name" value="INTERLEUKIN-3"/>
    <property type="match status" value="1"/>
</dbReference>
<feature type="chain" id="PRO_5047278260" description="Interleukin-3" evidence="12">
    <location>
        <begin position="24"/>
        <end position="150"/>
    </location>
</feature>
<keyword evidence="7" id="KW-0339">Growth factor</keyword>
<dbReference type="Gene3D" id="1.20.1250.10">
    <property type="match status" value="1"/>
</dbReference>
<name>A0ABP0A6A0_PIPNA</name>
<keyword evidence="6 12" id="KW-0732">Signal</keyword>
<evidence type="ECO:0000256" key="7">
    <source>
        <dbReference type="ARBA" id="ARBA00023030"/>
    </source>
</evidence>
<dbReference type="EMBL" id="OY882862">
    <property type="protein sequence ID" value="CAK6446027.1"/>
    <property type="molecule type" value="Genomic_DNA"/>
</dbReference>
<gene>
    <name evidence="13" type="ORF">MPIPNATIZW_LOCUS14333</name>
</gene>
<keyword evidence="4" id="KW-0202">Cytokine</keyword>
<dbReference type="PRINTS" id="PR00430">
    <property type="entry name" value="INTERLEUKIN3"/>
</dbReference>
<reference evidence="13" key="1">
    <citation type="submission" date="2023-12" db="EMBL/GenBank/DDBJ databases">
        <authorList>
            <person name="Brown T."/>
        </authorList>
    </citation>
    <scope>NUCLEOTIDE SEQUENCE</scope>
</reference>
<evidence type="ECO:0000256" key="6">
    <source>
        <dbReference type="ARBA" id="ARBA00022729"/>
    </source>
</evidence>
<sequence>MSGLPVLPLGLLLLALHAPQAPGQPIGTDSSTYSPLINEIQAILNEPPVPSPDRLSSNEKFILRNETFLKLNLDTFLNATHHFADKGDKIRALLKEFKTGLPTPTAMEEDPISIKTGNWGDFRRKLNEYLYALKNRSGRDRFVSVDRASA</sequence>
<dbReference type="InterPro" id="IPR009079">
    <property type="entry name" value="4_helix_cytokine-like_core"/>
</dbReference>
<evidence type="ECO:0000256" key="8">
    <source>
        <dbReference type="ARBA" id="ARBA00030364"/>
    </source>
</evidence>
<evidence type="ECO:0000256" key="1">
    <source>
        <dbReference type="ARBA" id="ARBA00004613"/>
    </source>
</evidence>
<evidence type="ECO:0000313" key="13">
    <source>
        <dbReference type="EMBL" id="CAK6446027.1"/>
    </source>
</evidence>
<keyword evidence="5" id="KW-0964">Secreted</keyword>
<dbReference type="SUPFAM" id="SSF47266">
    <property type="entry name" value="4-helical cytokines"/>
    <property type="match status" value="1"/>
</dbReference>
<evidence type="ECO:0000256" key="4">
    <source>
        <dbReference type="ARBA" id="ARBA00022514"/>
    </source>
</evidence>
<comment type="subcellular location">
    <subcellularLocation>
        <location evidence="1">Secreted</location>
    </subcellularLocation>
</comment>
<evidence type="ECO:0000256" key="9">
    <source>
        <dbReference type="ARBA" id="ARBA00031944"/>
    </source>
</evidence>
<evidence type="ECO:0000256" key="11">
    <source>
        <dbReference type="ARBA" id="ARBA00033034"/>
    </source>
</evidence>
<dbReference type="InterPro" id="IPR002183">
    <property type="entry name" value="IL-3"/>
</dbReference>
<evidence type="ECO:0000256" key="5">
    <source>
        <dbReference type="ARBA" id="ARBA00022525"/>
    </source>
</evidence>
<evidence type="ECO:0000256" key="12">
    <source>
        <dbReference type="SAM" id="SignalP"/>
    </source>
</evidence>
<comment type="similarity">
    <text evidence="2">Belongs to the IL-3 family.</text>
</comment>